<dbReference type="GO" id="GO:0000166">
    <property type="term" value="F:nucleotide binding"/>
    <property type="evidence" value="ECO:0007669"/>
    <property type="project" value="InterPro"/>
</dbReference>
<keyword evidence="1" id="KW-0472">Membrane</keyword>
<feature type="transmembrane region" description="Helical" evidence="1">
    <location>
        <begin position="1054"/>
        <end position="1072"/>
    </location>
</feature>
<feature type="transmembrane region" description="Helical" evidence="1">
    <location>
        <begin position="45"/>
        <end position="64"/>
    </location>
</feature>
<sequence length="1164" mass="132357">MTGLSTARALEVLSSEIEDAVAEFKQQLDNNTSFIGIMKHSHNLLLFKWLGYSLLLVVGVIMAFLGHSIFTFLIMACILLHVVGGIYIAVQVKYELHNHLRTVMEKLSALKHTKFIYESQWQPVSPCISLQWVYRDGKLISCPTQLIVRGDIVRMRAEQEAPGKCVSLDKRITLQPSEKYSPKSKTVIGKIDPCHVLVEGVPTRDFMMLETPYLRYLRLCLHRGTEPYRPNNFTRQQKIIFDQYIKRFVIPGVGVLSLLVYAANCCALSEFDLLYMTLTITPVVFLLACPLYWFLQFALGTAKILYYADQLSGVTERTEIENVPWLKIIRNAARNTTRFWHSGVFLEAFASATNLCCVDKKGILSWPNAIPEKVFFLRQQAIDPETENDEQRLAQTIANQAKAEVLDLTLRGSTNSIMFDDPKWVNFIQNLKPLGLAIMLSNCDEKTHEKNAAFFDHVSFESEDREMWVPVINKRCLCDLSRQIGFTDRATNSYEQLQHLYMFRRNEFDSRANDINVPRLKMPFPNFSSTVVRDKFTDGVQMFSQGTADLILDHCTDYWDGHNICPITDLDRKCILDFYQRTSLTAYCTAFSYTPLKNCADVILPPNTFIQVPTRNFHTKAYLGGFSAVSQANLSDIMKNIENSYEAFHGRICKQVFIGMVALQYQARPTFVRLIEELDKACIRFVHFSKENELRSRGFSEKMGLESGWNCHISLLNEDDQEEYGETSFSCRALKSKVRFENGTRSWSTPSILVSMTGNQNNARHGFKLSLSPSPKEADTCSEVSTAVQFDIANRAKLPKGIQTMRSHIENVDNVPLLVSLFTDCTTAATKEMLRIMQEYEQVLCVLGSSRNIDNLQLFIQADCSISWTPQAPRVCSRLSAENYEQLLDLVDTLNSIPCVLHAKTDDEFMIFQLVREARHFVSQMHSSFQFAALCSVTLSLLNLTCHAFRLPLPVSPIGTLYLLTVVIPLIALSLICPPSDTDIMAAPNVDSLQVKLDTRFFCLLSYILKSSYVVLTLVLCKALSILKFCQGRGCDPTDILAELRLHDMEALQYFNMLLLTVHFVTLSTSGLNRKKLVWQHNPFNNRLWIGVVAAVLATQTIVLLSCSGLREISIISWLVFAVSPILLMALSEGCKYHELKMIRRQEKRLRLHFMTKLGMNSPF</sequence>
<keyword evidence="1" id="KW-1133">Transmembrane helix</keyword>
<dbReference type="InterPro" id="IPR023299">
    <property type="entry name" value="ATPase_P-typ_cyto_dom_N"/>
</dbReference>
<feature type="transmembrane region" description="Helical" evidence="1">
    <location>
        <begin position="1001"/>
        <end position="1020"/>
    </location>
</feature>
<feature type="transmembrane region" description="Helical" evidence="1">
    <location>
        <begin position="70"/>
        <end position="90"/>
    </location>
</feature>
<evidence type="ECO:0000256" key="1">
    <source>
        <dbReference type="SAM" id="Phobius"/>
    </source>
</evidence>
<dbReference type="PANTHER" id="PTHR13219:SF6">
    <property type="entry name" value="TRANSMEMBRANE PROTEIN 94"/>
    <property type="match status" value="1"/>
</dbReference>
<gene>
    <name evidence="3" type="primary">LOC100899402</name>
</gene>
<dbReference type="Gene3D" id="1.20.1110.10">
    <property type="entry name" value="Calcium-transporting ATPase, transmembrane domain"/>
    <property type="match status" value="1"/>
</dbReference>
<keyword evidence="2" id="KW-1185">Reference proteome</keyword>
<keyword evidence="1 3" id="KW-0812">Transmembrane</keyword>
<evidence type="ECO:0000313" key="2">
    <source>
        <dbReference type="Proteomes" id="UP000694867"/>
    </source>
</evidence>
<dbReference type="PANTHER" id="PTHR13219">
    <property type="entry name" value="TRANSMEMBRANE PROTEIN 94"/>
    <property type="match status" value="1"/>
</dbReference>
<dbReference type="GeneID" id="100899402"/>
<feature type="transmembrane region" description="Helical" evidence="1">
    <location>
        <begin position="1084"/>
        <end position="1103"/>
    </location>
</feature>
<dbReference type="KEGG" id="goe:100899402"/>
<protein>
    <submittedName>
        <fullName evidence="3">Transmembrane protein 94</fullName>
    </submittedName>
</protein>
<dbReference type="Proteomes" id="UP000694867">
    <property type="component" value="Unplaced"/>
</dbReference>
<dbReference type="RefSeq" id="XP_003739856.1">
    <property type="nucleotide sequence ID" value="XM_003739808.2"/>
</dbReference>
<name>A0AAJ6QPJ5_9ACAR</name>
<dbReference type="InterPro" id="IPR023298">
    <property type="entry name" value="ATPase_P-typ_TM_dom_sf"/>
</dbReference>
<feature type="transmembrane region" description="Helical" evidence="1">
    <location>
        <begin position="929"/>
        <end position="950"/>
    </location>
</feature>
<accession>A0AAJ6QPJ5</accession>
<organism evidence="2 3">
    <name type="scientific">Galendromus occidentalis</name>
    <name type="common">western predatory mite</name>
    <dbReference type="NCBI Taxonomy" id="34638"/>
    <lineage>
        <taxon>Eukaryota</taxon>
        <taxon>Metazoa</taxon>
        <taxon>Ecdysozoa</taxon>
        <taxon>Arthropoda</taxon>
        <taxon>Chelicerata</taxon>
        <taxon>Arachnida</taxon>
        <taxon>Acari</taxon>
        <taxon>Parasitiformes</taxon>
        <taxon>Mesostigmata</taxon>
        <taxon>Gamasina</taxon>
        <taxon>Phytoseioidea</taxon>
        <taxon>Phytoseiidae</taxon>
        <taxon>Typhlodrominae</taxon>
        <taxon>Galendromus</taxon>
    </lineage>
</organism>
<evidence type="ECO:0000313" key="3">
    <source>
        <dbReference type="RefSeq" id="XP_003739856.1"/>
    </source>
</evidence>
<feature type="transmembrane region" description="Helical" evidence="1">
    <location>
        <begin position="962"/>
        <end position="980"/>
    </location>
</feature>
<reference evidence="3" key="1">
    <citation type="submission" date="2025-08" db="UniProtKB">
        <authorList>
            <consortium name="RefSeq"/>
        </authorList>
    </citation>
    <scope>IDENTIFICATION</scope>
</reference>
<dbReference type="AlphaFoldDB" id="A0AAJ6QPJ5"/>
<dbReference type="InterPro" id="IPR039720">
    <property type="entry name" value="TMEM94"/>
</dbReference>
<dbReference type="SUPFAM" id="SSF81665">
    <property type="entry name" value="Calcium ATPase, transmembrane domain M"/>
    <property type="match status" value="1"/>
</dbReference>
<proteinExistence type="predicted"/>
<dbReference type="SUPFAM" id="SSF81660">
    <property type="entry name" value="Metal cation-transporting ATPase, ATP-binding domain N"/>
    <property type="match status" value="1"/>
</dbReference>
<feature type="transmembrane region" description="Helical" evidence="1">
    <location>
        <begin position="1115"/>
        <end position="1135"/>
    </location>
</feature>
<feature type="transmembrane region" description="Helical" evidence="1">
    <location>
        <begin position="275"/>
        <end position="295"/>
    </location>
</feature>
<feature type="transmembrane region" description="Helical" evidence="1">
    <location>
        <begin position="244"/>
        <end position="263"/>
    </location>
</feature>